<evidence type="ECO:0000259" key="2">
    <source>
        <dbReference type="PROSITE" id="PS50110"/>
    </source>
</evidence>
<accession>A0A1I4RUB9</accession>
<dbReference type="InterPro" id="IPR011006">
    <property type="entry name" value="CheY-like_superfamily"/>
</dbReference>
<dbReference type="SUPFAM" id="SSF52172">
    <property type="entry name" value="CheY-like"/>
    <property type="match status" value="1"/>
</dbReference>
<dbReference type="SMART" id="SM00448">
    <property type="entry name" value="REC"/>
    <property type="match status" value="1"/>
</dbReference>
<organism evidence="3 4">
    <name type="scientific">Rugamonas rubra</name>
    <dbReference type="NCBI Taxonomy" id="758825"/>
    <lineage>
        <taxon>Bacteria</taxon>
        <taxon>Pseudomonadati</taxon>
        <taxon>Pseudomonadota</taxon>
        <taxon>Betaproteobacteria</taxon>
        <taxon>Burkholderiales</taxon>
        <taxon>Oxalobacteraceae</taxon>
        <taxon>Telluria group</taxon>
        <taxon>Rugamonas</taxon>
    </lineage>
</organism>
<dbReference type="OrthoDB" id="8777372at2"/>
<dbReference type="EMBL" id="FOTW01000023">
    <property type="protein sequence ID" value="SFM55866.1"/>
    <property type="molecule type" value="Genomic_DNA"/>
</dbReference>
<evidence type="ECO:0000313" key="4">
    <source>
        <dbReference type="Proteomes" id="UP000199470"/>
    </source>
</evidence>
<protein>
    <submittedName>
        <fullName evidence="3">Response regulator receiver domain-containing protein</fullName>
    </submittedName>
</protein>
<dbReference type="STRING" id="758825.SAMN02982985_04496"/>
<feature type="domain" description="Response regulatory" evidence="2">
    <location>
        <begin position="31"/>
        <end position="139"/>
    </location>
</feature>
<name>A0A1I4RUB9_9BURK</name>
<dbReference type="Proteomes" id="UP000199470">
    <property type="component" value="Unassembled WGS sequence"/>
</dbReference>
<keyword evidence="1" id="KW-0597">Phosphoprotein</keyword>
<gene>
    <name evidence="3" type="ORF">SAMN02982985_04496</name>
</gene>
<evidence type="ECO:0000313" key="3">
    <source>
        <dbReference type="EMBL" id="SFM55866.1"/>
    </source>
</evidence>
<sequence>MINDHLALFTDCAEAAAPFGSGVLLPHAAPRVLHVDGDGDAALVLATLLVPETRVTHVATLAEARRAIAAGGYALVVLDPDLPDGDGASLLAALNGRADAPPVLLYSARQPARGATGAAAFLPKPWTSPRELWRAVAGLLAETAPAA</sequence>
<reference evidence="3 4" key="1">
    <citation type="submission" date="2016-10" db="EMBL/GenBank/DDBJ databases">
        <authorList>
            <person name="de Groot N.N."/>
        </authorList>
    </citation>
    <scope>NUCLEOTIDE SEQUENCE [LARGE SCALE GENOMIC DNA]</scope>
    <source>
        <strain evidence="3 4">ATCC 43154</strain>
    </source>
</reference>
<keyword evidence="4" id="KW-1185">Reference proteome</keyword>
<dbReference type="Pfam" id="PF00072">
    <property type="entry name" value="Response_reg"/>
    <property type="match status" value="1"/>
</dbReference>
<evidence type="ECO:0000256" key="1">
    <source>
        <dbReference type="PROSITE-ProRule" id="PRU00169"/>
    </source>
</evidence>
<proteinExistence type="predicted"/>
<dbReference type="AlphaFoldDB" id="A0A1I4RUB9"/>
<dbReference type="PROSITE" id="PS50110">
    <property type="entry name" value="RESPONSE_REGULATORY"/>
    <property type="match status" value="1"/>
</dbReference>
<feature type="modified residue" description="4-aspartylphosphate" evidence="1">
    <location>
        <position position="79"/>
    </location>
</feature>
<dbReference type="InterPro" id="IPR001789">
    <property type="entry name" value="Sig_transdc_resp-reg_receiver"/>
</dbReference>
<dbReference type="GO" id="GO:0000160">
    <property type="term" value="P:phosphorelay signal transduction system"/>
    <property type="evidence" value="ECO:0007669"/>
    <property type="project" value="InterPro"/>
</dbReference>
<dbReference type="Gene3D" id="3.40.50.2300">
    <property type="match status" value="1"/>
</dbReference>